<protein>
    <submittedName>
        <fullName evidence="3">Uncharacterized protein</fullName>
    </submittedName>
</protein>
<feature type="transmembrane region" description="Helical" evidence="2">
    <location>
        <begin position="119"/>
        <end position="143"/>
    </location>
</feature>
<dbReference type="STRING" id="1144548.SAMN05443287_103293"/>
<feature type="region of interest" description="Disordered" evidence="1">
    <location>
        <begin position="1"/>
        <end position="21"/>
    </location>
</feature>
<organism evidence="3 4">
    <name type="scientific">Micromonospora phaseoli</name>
    <dbReference type="NCBI Taxonomy" id="1144548"/>
    <lineage>
        <taxon>Bacteria</taxon>
        <taxon>Bacillati</taxon>
        <taxon>Actinomycetota</taxon>
        <taxon>Actinomycetes</taxon>
        <taxon>Micromonosporales</taxon>
        <taxon>Micromonosporaceae</taxon>
        <taxon>Micromonospora</taxon>
    </lineage>
</organism>
<sequence>MTLPAAMSVAPQEQEQQPSRPSRLRRIVDIGLRVTGGVLAVVAGAATAVLELLLAPLRIGGYLVGAAVLVAVIANVALSWFAIETVGRRWAVALPALPWVAVMMVAADRTDEGDVLLVGNWVGLTLVVAGAMTFAVMAFRSILAPVGSPAGRY</sequence>
<feature type="transmembrane region" description="Helical" evidence="2">
    <location>
        <begin position="30"/>
        <end position="53"/>
    </location>
</feature>
<evidence type="ECO:0000256" key="1">
    <source>
        <dbReference type="SAM" id="MobiDB-lite"/>
    </source>
</evidence>
<keyword evidence="2" id="KW-1133">Transmembrane helix</keyword>
<keyword evidence="2" id="KW-0472">Membrane</keyword>
<name>A0A1H6WRY3_9ACTN</name>
<feature type="transmembrane region" description="Helical" evidence="2">
    <location>
        <begin position="59"/>
        <end position="83"/>
    </location>
</feature>
<keyword evidence="2" id="KW-0812">Transmembrane</keyword>
<evidence type="ECO:0000313" key="3">
    <source>
        <dbReference type="EMBL" id="SEJ19598.1"/>
    </source>
</evidence>
<feature type="compositionally biased region" description="Low complexity" evidence="1">
    <location>
        <begin position="11"/>
        <end position="21"/>
    </location>
</feature>
<proteinExistence type="predicted"/>
<dbReference type="Proteomes" id="UP000198707">
    <property type="component" value="Unassembled WGS sequence"/>
</dbReference>
<gene>
    <name evidence="3" type="ORF">SAMN05443287_103293</name>
</gene>
<feature type="transmembrane region" description="Helical" evidence="2">
    <location>
        <begin position="90"/>
        <end position="107"/>
    </location>
</feature>
<reference evidence="4" key="1">
    <citation type="submission" date="2016-10" db="EMBL/GenBank/DDBJ databases">
        <authorList>
            <person name="Varghese N."/>
            <person name="Submissions S."/>
        </authorList>
    </citation>
    <scope>NUCLEOTIDE SEQUENCE [LARGE SCALE GENOMIC DNA]</scope>
    <source>
        <strain evidence="4">CGMCC 4.7038</strain>
    </source>
</reference>
<accession>A0A1H6WRY3</accession>
<evidence type="ECO:0000256" key="2">
    <source>
        <dbReference type="SAM" id="Phobius"/>
    </source>
</evidence>
<evidence type="ECO:0000313" key="4">
    <source>
        <dbReference type="Proteomes" id="UP000198707"/>
    </source>
</evidence>
<dbReference type="EMBL" id="FNYV01000003">
    <property type="protein sequence ID" value="SEJ19598.1"/>
    <property type="molecule type" value="Genomic_DNA"/>
</dbReference>
<dbReference type="AlphaFoldDB" id="A0A1H6WRY3"/>
<keyword evidence="4" id="KW-1185">Reference proteome</keyword>